<organism evidence="2 3">
    <name type="scientific">Nesterenkonia sphaerica</name>
    <dbReference type="NCBI Taxonomy" id="1804988"/>
    <lineage>
        <taxon>Bacteria</taxon>
        <taxon>Bacillati</taxon>
        <taxon>Actinomycetota</taxon>
        <taxon>Actinomycetes</taxon>
        <taxon>Micrococcales</taxon>
        <taxon>Micrococcaceae</taxon>
        <taxon>Nesterenkonia</taxon>
    </lineage>
</organism>
<feature type="transmembrane region" description="Helical" evidence="1">
    <location>
        <begin position="29"/>
        <end position="55"/>
    </location>
</feature>
<proteinExistence type="predicted"/>
<keyword evidence="1" id="KW-0812">Transmembrane</keyword>
<comment type="caution">
    <text evidence="2">The sequence shown here is derived from an EMBL/GenBank/DDBJ whole genome shotgun (WGS) entry which is preliminary data.</text>
</comment>
<sequence length="100" mass="10774">MLGVPVAVGAVVFLVVMIRGMPRLPRILLLTGLGVFFTGAVGVEVTQVLTMDYIGGQYSWPHFALWHIEELLEKLGSSLLVAAAVAAVHDGMIGQRTRED</sequence>
<dbReference type="Proteomes" id="UP000306544">
    <property type="component" value="Unassembled WGS sequence"/>
</dbReference>
<keyword evidence="1" id="KW-1133">Transmembrane helix</keyword>
<feature type="transmembrane region" description="Helical" evidence="1">
    <location>
        <begin position="6"/>
        <end position="22"/>
    </location>
</feature>
<dbReference type="EMBL" id="VAWA01000008">
    <property type="protein sequence ID" value="TLP75559.1"/>
    <property type="molecule type" value="Genomic_DNA"/>
</dbReference>
<name>A0A5R9A9V5_9MICC</name>
<keyword evidence="3" id="KW-1185">Reference proteome</keyword>
<keyword evidence="1" id="KW-0472">Membrane</keyword>
<dbReference type="AlphaFoldDB" id="A0A5R9A9V5"/>
<evidence type="ECO:0000313" key="3">
    <source>
        <dbReference type="Proteomes" id="UP000306544"/>
    </source>
</evidence>
<reference evidence="2 3" key="1">
    <citation type="submission" date="2019-05" db="EMBL/GenBank/DDBJ databases">
        <title>Nesterenkonia sp. GY239, isolated from the Southern Atlantic Ocean.</title>
        <authorList>
            <person name="Zhang G."/>
        </authorList>
    </citation>
    <scope>NUCLEOTIDE SEQUENCE [LARGE SCALE GENOMIC DNA]</scope>
    <source>
        <strain evidence="2 3">GY239</strain>
    </source>
</reference>
<protein>
    <submittedName>
        <fullName evidence="2">Uncharacterized protein</fullName>
    </submittedName>
</protein>
<evidence type="ECO:0000313" key="2">
    <source>
        <dbReference type="EMBL" id="TLP75559.1"/>
    </source>
</evidence>
<dbReference type="RefSeq" id="WP_138170302.1">
    <property type="nucleotide sequence ID" value="NZ_VAWA01000008.1"/>
</dbReference>
<evidence type="ECO:0000256" key="1">
    <source>
        <dbReference type="SAM" id="Phobius"/>
    </source>
</evidence>
<gene>
    <name evidence="2" type="ORF">FEF27_07860</name>
</gene>
<accession>A0A5R9A9V5</accession>